<reference evidence="2 3" key="1">
    <citation type="submission" date="2018-01" db="EMBL/GenBank/DDBJ databases">
        <authorList>
            <person name="Clerissi C."/>
        </authorList>
    </citation>
    <scope>NUCLEOTIDE SEQUENCE [LARGE SCALE GENOMIC DNA]</scope>
    <source>
        <strain evidence="2">Cupriavidus taiwanensis SWF 66322</strain>
    </source>
</reference>
<name>A0A9Q7URS2_9BURK</name>
<feature type="region of interest" description="Disordered" evidence="1">
    <location>
        <begin position="197"/>
        <end position="234"/>
    </location>
</feature>
<proteinExistence type="predicted"/>
<gene>
    <name evidence="2" type="ORF">CBM2636_10463</name>
</gene>
<organism evidence="2 3">
    <name type="scientific">Cupriavidus taiwanensis</name>
    <dbReference type="NCBI Taxonomy" id="164546"/>
    <lineage>
        <taxon>Bacteria</taxon>
        <taxon>Pseudomonadati</taxon>
        <taxon>Pseudomonadota</taxon>
        <taxon>Betaproteobacteria</taxon>
        <taxon>Burkholderiales</taxon>
        <taxon>Burkholderiaceae</taxon>
        <taxon>Cupriavidus</taxon>
    </lineage>
</organism>
<protein>
    <submittedName>
        <fullName evidence="2">Uncharacterized protein</fullName>
    </submittedName>
</protein>
<evidence type="ECO:0000313" key="3">
    <source>
        <dbReference type="Proteomes" id="UP000254259"/>
    </source>
</evidence>
<dbReference type="AlphaFoldDB" id="A0A9Q7URS2"/>
<evidence type="ECO:0000313" key="2">
    <source>
        <dbReference type="EMBL" id="SPD63447.1"/>
    </source>
</evidence>
<evidence type="ECO:0000256" key="1">
    <source>
        <dbReference type="SAM" id="MobiDB-lite"/>
    </source>
</evidence>
<sequence>MSHAGARLRQRLGGGVAVRARLAGDGDRLFCAGGGVGAARARAGRGGGAAGRLLCLHAAAAVRADLRARLPVRAAAGAARGLWHPRGRAAAAGRAAGWLLLPGREPRRTAVRDAGDGARCAARAGLRAHRGPALGRAAAGVPGAGALADMAPARRLNPPGIRLVAQAVPRVAHSRQRGIFFARAGLRRYNPRFDSATTAGPAALPASPGQRQAPRYAAPTDELDSGPPCATRALPPGIRFFATRAPSA</sequence>
<dbReference type="Proteomes" id="UP000254259">
    <property type="component" value="Chromosome CBM2636"/>
</dbReference>
<dbReference type="EMBL" id="LT984813">
    <property type="protein sequence ID" value="SPD63447.1"/>
    <property type="molecule type" value="Genomic_DNA"/>
</dbReference>
<accession>A0A9Q7URS2</accession>